<dbReference type="PANTHER" id="PTHR47150:SF6">
    <property type="entry name" value="OS01G0872900 PROTEIN"/>
    <property type="match status" value="1"/>
</dbReference>
<evidence type="ECO:0000313" key="2">
    <source>
        <dbReference type="Proteomes" id="UP001231189"/>
    </source>
</evidence>
<dbReference type="Proteomes" id="UP001231189">
    <property type="component" value="Unassembled WGS sequence"/>
</dbReference>
<gene>
    <name evidence="1" type="ORF">QYE76_020575</name>
</gene>
<proteinExistence type="predicted"/>
<reference evidence="1" key="1">
    <citation type="submission" date="2023-07" db="EMBL/GenBank/DDBJ databases">
        <title>A chromosome-level genome assembly of Lolium multiflorum.</title>
        <authorList>
            <person name="Chen Y."/>
            <person name="Copetti D."/>
            <person name="Kolliker R."/>
            <person name="Studer B."/>
        </authorList>
    </citation>
    <scope>NUCLEOTIDE SEQUENCE</scope>
    <source>
        <strain evidence="1">02402/16</strain>
        <tissue evidence="1">Leaf</tissue>
    </source>
</reference>
<comment type="caution">
    <text evidence="1">The sequence shown here is derived from an EMBL/GenBank/DDBJ whole genome shotgun (WGS) entry which is preliminary data.</text>
</comment>
<evidence type="ECO:0000313" key="1">
    <source>
        <dbReference type="EMBL" id="KAK1615058.1"/>
    </source>
</evidence>
<dbReference type="PANTHER" id="PTHR47150">
    <property type="entry name" value="OS12G0169200 PROTEIN"/>
    <property type="match status" value="1"/>
</dbReference>
<name>A0AAD8R944_LOLMU</name>
<dbReference type="EMBL" id="JAUUTY010000006">
    <property type="protein sequence ID" value="KAK1615058.1"/>
    <property type="molecule type" value="Genomic_DNA"/>
</dbReference>
<dbReference type="InterPro" id="IPR006912">
    <property type="entry name" value="Harbinger_derived_prot"/>
</dbReference>
<organism evidence="1 2">
    <name type="scientific">Lolium multiflorum</name>
    <name type="common">Italian ryegrass</name>
    <name type="synonym">Lolium perenne subsp. multiflorum</name>
    <dbReference type="NCBI Taxonomy" id="4521"/>
    <lineage>
        <taxon>Eukaryota</taxon>
        <taxon>Viridiplantae</taxon>
        <taxon>Streptophyta</taxon>
        <taxon>Embryophyta</taxon>
        <taxon>Tracheophyta</taxon>
        <taxon>Spermatophyta</taxon>
        <taxon>Magnoliopsida</taxon>
        <taxon>Liliopsida</taxon>
        <taxon>Poales</taxon>
        <taxon>Poaceae</taxon>
        <taxon>BOP clade</taxon>
        <taxon>Pooideae</taxon>
        <taxon>Poodae</taxon>
        <taxon>Poeae</taxon>
        <taxon>Poeae Chloroplast Group 2 (Poeae type)</taxon>
        <taxon>Loliodinae</taxon>
        <taxon>Loliinae</taxon>
        <taxon>Lolium</taxon>
    </lineage>
</organism>
<sequence>MEMTTDDSMSLSDDSRWLSSDHSDIEELLQDNNVEMVQILLEVQEFEDRVKLMDQRRGSNMGRVTIYRHHALRNEHLMQDYFAKVPTYPPRLFRRRLVSGVAPTCNYKIMDNEYSMGYYLTDGIYPEWATLVKSIKEKNGVPLTRKEAHFTKAQEAARKDIERAFGVLQARRAAANPISGIQRIASGTLPERGIITGGLYITMPASGLMRE</sequence>
<dbReference type="AlphaFoldDB" id="A0AAD8R944"/>
<dbReference type="Pfam" id="PF04827">
    <property type="entry name" value="Plant_tran"/>
    <property type="match status" value="1"/>
</dbReference>
<keyword evidence="2" id="KW-1185">Reference proteome</keyword>
<protein>
    <submittedName>
        <fullName evidence="1">Uncharacterized protein</fullName>
    </submittedName>
</protein>
<accession>A0AAD8R944</accession>